<dbReference type="PANTHER" id="PTHR33164">
    <property type="entry name" value="TRANSCRIPTIONAL REGULATOR, MARR FAMILY"/>
    <property type="match status" value="1"/>
</dbReference>
<dbReference type="PROSITE" id="PS50995">
    <property type="entry name" value="HTH_MARR_2"/>
    <property type="match status" value="1"/>
</dbReference>
<proteinExistence type="predicted"/>
<accession>A0ABQ5QPN8</accession>
<dbReference type="InterPro" id="IPR036390">
    <property type="entry name" value="WH_DNA-bd_sf"/>
</dbReference>
<dbReference type="PRINTS" id="PR00598">
    <property type="entry name" value="HTHMARR"/>
</dbReference>
<reference evidence="2" key="1">
    <citation type="submission" date="2022-12" db="EMBL/GenBank/DDBJ databases">
        <title>New Phytohabitans aurantiacus sp. RD004123 nov., an actinomycete isolated from soil.</title>
        <authorList>
            <person name="Triningsih D.W."/>
            <person name="Harunari E."/>
            <person name="Igarashi Y."/>
        </authorList>
    </citation>
    <scope>NUCLEOTIDE SEQUENCE</scope>
    <source>
        <strain evidence="2">RD004123</strain>
    </source>
</reference>
<evidence type="ECO:0000259" key="1">
    <source>
        <dbReference type="PROSITE" id="PS50995"/>
    </source>
</evidence>
<comment type="caution">
    <text evidence="2">The sequence shown here is derived from an EMBL/GenBank/DDBJ whole genome shotgun (WGS) entry which is preliminary data.</text>
</comment>
<gene>
    <name evidence="2" type="ORF">Pa4123_18120</name>
</gene>
<keyword evidence="3" id="KW-1185">Reference proteome</keyword>
<dbReference type="SMART" id="SM00347">
    <property type="entry name" value="HTH_MARR"/>
    <property type="match status" value="1"/>
</dbReference>
<dbReference type="SUPFAM" id="SSF46785">
    <property type="entry name" value="Winged helix' DNA-binding domain"/>
    <property type="match status" value="1"/>
</dbReference>
<sequence length="143" mass="15556">MDRLGFVLARAGLVVNARMQAAMTATGLKPRHCLALLHLADSGGMSQLALAHALEVDPSVLVSILNDLERREFVTRQRDPSDRRRHVVRLTEQAEAVVAEIEAAVAGVEHSVFAELSKADQRALGILLRRLGAARDALECVED</sequence>
<dbReference type="InterPro" id="IPR036388">
    <property type="entry name" value="WH-like_DNA-bd_sf"/>
</dbReference>
<dbReference type="PANTHER" id="PTHR33164:SF43">
    <property type="entry name" value="HTH-TYPE TRANSCRIPTIONAL REPRESSOR YETL"/>
    <property type="match status" value="1"/>
</dbReference>
<organism evidence="2 3">
    <name type="scientific">Phytohabitans aurantiacus</name>
    <dbReference type="NCBI Taxonomy" id="3016789"/>
    <lineage>
        <taxon>Bacteria</taxon>
        <taxon>Bacillati</taxon>
        <taxon>Actinomycetota</taxon>
        <taxon>Actinomycetes</taxon>
        <taxon>Micromonosporales</taxon>
        <taxon>Micromonosporaceae</taxon>
    </lineage>
</organism>
<dbReference type="EMBL" id="BSDI01000007">
    <property type="protein sequence ID" value="GLH96538.1"/>
    <property type="molecule type" value="Genomic_DNA"/>
</dbReference>
<dbReference type="Pfam" id="PF12802">
    <property type="entry name" value="MarR_2"/>
    <property type="match status" value="1"/>
</dbReference>
<name>A0ABQ5QPN8_9ACTN</name>
<protein>
    <recommendedName>
        <fullName evidence="1">HTH marR-type domain-containing protein</fullName>
    </recommendedName>
</protein>
<dbReference type="Proteomes" id="UP001144280">
    <property type="component" value="Unassembled WGS sequence"/>
</dbReference>
<evidence type="ECO:0000313" key="3">
    <source>
        <dbReference type="Proteomes" id="UP001144280"/>
    </source>
</evidence>
<dbReference type="InterPro" id="IPR039422">
    <property type="entry name" value="MarR/SlyA-like"/>
</dbReference>
<dbReference type="Gene3D" id="1.10.10.10">
    <property type="entry name" value="Winged helix-like DNA-binding domain superfamily/Winged helix DNA-binding domain"/>
    <property type="match status" value="1"/>
</dbReference>
<evidence type="ECO:0000313" key="2">
    <source>
        <dbReference type="EMBL" id="GLH96538.1"/>
    </source>
</evidence>
<feature type="domain" description="HTH marR-type" evidence="1">
    <location>
        <begin position="1"/>
        <end position="133"/>
    </location>
</feature>
<dbReference type="InterPro" id="IPR000835">
    <property type="entry name" value="HTH_MarR-typ"/>
</dbReference>